<keyword evidence="3" id="KW-1185">Reference proteome</keyword>
<protein>
    <submittedName>
        <fullName evidence="2">Uncharacterized protein</fullName>
    </submittedName>
</protein>
<evidence type="ECO:0000313" key="2">
    <source>
        <dbReference type="EMBL" id="KAG2608483.1"/>
    </source>
</evidence>
<dbReference type="EMBL" id="CM029044">
    <property type="protein sequence ID" value="KAG2608483.1"/>
    <property type="molecule type" value="Genomic_DNA"/>
</dbReference>
<dbReference type="Proteomes" id="UP000823388">
    <property type="component" value="Chromosome 4N"/>
</dbReference>
<organism evidence="2 3">
    <name type="scientific">Panicum virgatum</name>
    <name type="common">Blackwell switchgrass</name>
    <dbReference type="NCBI Taxonomy" id="38727"/>
    <lineage>
        <taxon>Eukaryota</taxon>
        <taxon>Viridiplantae</taxon>
        <taxon>Streptophyta</taxon>
        <taxon>Embryophyta</taxon>
        <taxon>Tracheophyta</taxon>
        <taxon>Spermatophyta</taxon>
        <taxon>Magnoliopsida</taxon>
        <taxon>Liliopsida</taxon>
        <taxon>Poales</taxon>
        <taxon>Poaceae</taxon>
        <taxon>PACMAD clade</taxon>
        <taxon>Panicoideae</taxon>
        <taxon>Panicodae</taxon>
        <taxon>Paniceae</taxon>
        <taxon>Panicinae</taxon>
        <taxon>Panicum</taxon>
        <taxon>Panicum sect. Hiantes</taxon>
    </lineage>
</organism>
<name>A0A8T0TH51_PANVG</name>
<accession>A0A8T0TH51</accession>
<feature type="region of interest" description="Disordered" evidence="1">
    <location>
        <begin position="132"/>
        <end position="162"/>
    </location>
</feature>
<proteinExistence type="predicted"/>
<gene>
    <name evidence="2" type="ORF">PVAP13_4NG331701</name>
</gene>
<reference evidence="2" key="1">
    <citation type="submission" date="2020-05" db="EMBL/GenBank/DDBJ databases">
        <title>WGS assembly of Panicum virgatum.</title>
        <authorList>
            <person name="Lovell J.T."/>
            <person name="Jenkins J."/>
            <person name="Shu S."/>
            <person name="Juenger T.E."/>
            <person name="Schmutz J."/>
        </authorList>
    </citation>
    <scope>NUCLEOTIDE SEQUENCE</scope>
    <source>
        <strain evidence="2">AP13</strain>
    </source>
</reference>
<evidence type="ECO:0000313" key="3">
    <source>
        <dbReference type="Proteomes" id="UP000823388"/>
    </source>
</evidence>
<evidence type="ECO:0000256" key="1">
    <source>
        <dbReference type="SAM" id="MobiDB-lite"/>
    </source>
</evidence>
<comment type="caution">
    <text evidence="2">The sequence shown here is derived from an EMBL/GenBank/DDBJ whole genome shotgun (WGS) entry which is preliminary data.</text>
</comment>
<dbReference type="AlphaFoldDB" id="A0A8T0TH51"/>
<sequence length="162" mass="18502">MQAAFKKARLHQVTPVGSMERRYKVMCRDKGRMGGQCEKYVQECETIWMTWRHEIYGFRILGDFITDPEHNATYILDPDPEMFQGVGRRKNKRIRNNMDRSEAGRDVRLCSKCHETGHTYKDCTALSYGGRTDGASPSEAAPNPATQATGRRGRRPNNDGLM</sequence>